<dbReference type="EMBL" id="JAUFPN010000203">
    <property type="protein sequence ID" value="MDN3568118.1"/>
    <property type="molecule type" value="Genomic_DNA"/>
</dbReference>
<evidence type="ECO:0000256" key="1">
    <source>
        <dbReference type="ARBA" id="ARBA00022729"/>
    </source>
</evidence>
<protein>
    <submittedName>
        <fullName evidence="4">Transporter substrate-binding domain-containing protein</fullName>
    </submittedName>
</protein>
<dbReference type="Gene3D" id="3.40.190.10">
    <property type="entry name" value="Periplasmic binding protein-like II"/>
    <property type="match status" value="2"/>
</dbReference>
<gene>
    <name evidence="4" type="ORF">QWZ14_27365</name>
</gene>
<evidence type="ECO:0000256" key="2">
    <source>
        <dbReference type="SAM" id="SignalP"/>
    </source>
</evidence>
<dbReference type="RefSeq" id="WP_290320220.1">
    <property type="nucleotide sequence ID" value="NZ_JAUFPN010000203.1"/>
</dbReference>
<reference evidence="5" key="1">
    <citation type="journal article" date="2019" name="Int. J. Syst. Evol. Microbiol.">
        <title>The Global Catalogue of Microorganisms (GCM) 10K type strain sequencing project: providing services to taxonomists for standard genome sequencing and annotation.</title>
        <authorList>
            <consortium name="The Broad Institute Genomics Platform"/>
            <consortium name="The Broad Institute Genome Sequencing Center for Infectious Disease"/>
            <person name="Wu L."/>
            <person name="Ma J."/>
        </authorList>
    </citation>
    <scope>NUCLEOTIDE SEQUENCE [LARGE SCALE GENOMIC DNA]</scope>
    <source>
        <strain evidence="5">CECT 7131</strain>
    </source>
</reference>
<name>A0ABT8AE71_9PROT</name>
<sequence length="293" mass="31580">MSRRMFAALLLGAGLALPALAPAALAQTTVGPANSGQPPLRCAVDGTFAPHAFPSLSGGVQGFQVDLFAEVAKKLNRQLVIDSASFSGLIPAMNAGRYDFLCAPTTVTPERAANLLFTEGYLWTELQFGIKRGNPPIRSEEELRGKTISVNKGTPYEAWVNANRERLNLTLLAFDTQPDAVQAVLQGRAYANLSGNTVIRYSASRTPQYVADFVLPGTRFHWATPLRQDNQAMRNQLEEAIECLKKDGTVARLSEKWFGAKPADDQAEVVVFPGYGPPGLPGYDPTPSRAACG</sequence>
<dbReference type="InterPro" id="IPR001638">
    <property type="entry name" value="Solute-binding_3/MltF_N"/>
</dbReference>
<keyword evidence="1 2" id="KW-0732">Signal</keyword>
<dbReference type="PANTHER" id="PTHR35936">
    <property type="entry name" value="MEMBRANE-BOUND LYTIC MUREIN TRANSGLYCOSYLASE F"/>
    <property type="match status" value="1"/>
</dbReference>
<feature type="chain" id="PRO_5047217424" evidence="2">
    <location>
        <begin position="27"/>
        <end position="293"/>
    </location>
</feature>
<comment type="caution">
    <text evidence="4">The sequence shown here is derived from an EMBL/GenBank/DDBJ whole genome shotgun (WGS) entry which is preliminary data.</text>
</comment>
<organism evidence="4 5">
    <name type="scientific">Paeniroseomonas aquatica</name>
    <dbReference type="NCBI Taxonomy" id="373043"/>
    <lineage>
        <taxon>Bacteria</taxon>
        <taxon>Pseudomonadati</taxon>
        <taxon>Pseudomonadota</taxon>
        <taxon>Alphaproteobacteria</taxon>
        <taxon>Acetobacterales</taxon>
        <taxon>Acetobacteraceae</taxon>
        <taxon>Paeniroseomonas</taxon>
    </lineage>
</organism>
<feature type="domain" description="Solute-binding protein family 3/N-terminal" evidence="3">
    <location>
        <begin position="39"/>
        <end position="261"/>
    </location>
</feature>
<keyword evidence="5" id="KW-1185">Reference proteome</keyword>
<dbReference type="PANTHER" id="PTHR35936:SF17">
    <property type="entry name" value="ARGININE-BINDING EXTRACELLULAR PROTEIN ARTP"/>
    <property type="match status" value="1"/>
</dbReference>
<evidence type="ECO:0000259" key="3">
    <source>
        <dbReference type="SMART" id="SM00062"/>
    </source>
</evidence>
<dbReference type="Pfam" id="PF00497">
    <property type="entry name" value="SBP_bac_3"/>
    <property type="match status" value="1"/>
</dbReference>
<feature type="signal peptide" evidence="2">
    <location>
        <begin position="1"/>
        <end position="26"/>
    </location>
</feature>
<evidence type="ECO:0000313" key="5">
    <source>
        <dbReference type="Proteomes" id="UP001529369"/>
    </source>
</evidence>
<accession>A0ABT8AE71</accession>
<dbReference type="SMART" id="SM00062">
    <property type="entry name" value="PBPb"/>
    <property type="match status" value="1"/>
</dbReference>
<dbReference type="SUPFAM" id="SSF53850">
    <property type="entry name" value="Periplasmic binding protein-like II"/>
    <property type="match status" value="1"/>
</dbReference>
<proteinExistence type="predicted"/>
<dbReference type="Proteomes" id="UP001529369">
    <property type="component" value="Unassembled WGS sequence"/>
</dbReference>
<evidence type="ECO:0000313" key="4">
    <source>
        <dbReference type="EMBL" id="MDN3568118.1"/>
    </source>
</evidence>